<organism evidence="4 5">
    <name type="scientific">Manihot esculenta</name>
    <name type="common">Cassava</name>
    <name type="synonym">Jatropha manihot</name>
    <dbReference type="NCBI Taxonomy" id="3983"/>
    <lineage>
        <taxon>Eukaryota</taxon>
        <taxon>Viridiplantae</taxon>
        <taxon>Streptophyta</taxon>
        <taxon>Embryophyta</taxon>
        <taxon>Tracheophyta</taxon>
        <taxon>Spermatophyta</taxon>
        <taxon>Magnoliopsida</taxon>
        <taxon>eudicotyledons</taxon>
        <taxon>Gunneridae</taxon>
        <taxon>Pentapetalae</taxon>
        <taxon>rosids</taxon>
        <taxon>fabids</taxon>
        <taxon>Malpighiales</taxon>
        <taxon>Euphorbiaceae</taxon>
        <taxon>Crotonoideae</taxon>
        <taxon>Manihoteae</taxon>
        <taxon>Manihot</taxon>
    </lineage>
</organism>
<evidence type="ECO:0000313" key="4">
    <source>
        <dbReference type="EMBL" id="OAY49715.1"/>
    </source>
</evidence>
<gene>
    <name evidence="4" type="ORF">MANES_05G077400v8</name>
</gene>
<proteinExistence type="predicted"/>
<dbReference type="InterPro" id="IPR046625">
    <property type="entry name" value="DUF6737"/>
</dbReference>
<dbReference type="PANTHER" id="PTHR36046">
    <property type="entry name" value="PROTEIN, PUTATIVE-RELATED"/>
    <property type="match status" value="1"/>
</dbReference>
<dbReference type="PANTHER" id="PTHR36046:SF1">
    <property type="entry name" value="DUF6737 DOMAIN-CONTAINING PROTEIN"/>
    <property type="match status" value="1"/>
</dbReference>
<dbReference type="Proteomes" id="UP000091857">
    <property type="component" value="Chromosome 5"/>
</dbReference>
<evidence type="ECO:0000313" key="5">
    <source>
        <dbReference type="Proteomes" id="UP000091857"/>
    </source>
</evidence>
<evidence type="ECO:0000259" key="3">
    <source>
        <dbReference type="Pfam" id="PF20522"/>
    </source>
</evidence>
<name>A0A2C9VWG5_MANES</name>
<dbReference type="OrthoDB" id="1747990at2759"/>
<keyword evidence="1" id="KW-0472">Membrane</keyword>
<reference evidence="5" key="1">
    <citation type="journal article" date="2016" name="Nat. Biotechnol.">
        <title>Sequencing wild and cultivated cassava and related species reveals extensive interspecific hybridization and genetic diversity.</title>
        <authorList>
            <person name="Bredeson J.V."/>
            <person name="Lyons J.B."/>
            <person name="Prochnik S.E."/>
            <person name="Wu G.A."/>
            <person name="Ha C.M."/>
            <person name="Edsinger-Gonzales E."/>
            <person name="Grimwood J."/>
            <person name="Schmutz J."/>
            <person name="Rabbi I.Y."/>
            <person name="Egesi C."/>
            <person name="Nauluvula P."/>
            <person name="Lebot V."/>
            <person name="Ndunguru J."/>
            <person name="Mkamilo G."/>
            <person name="Bart R.S."/>
            <person name="Setter T.L."/>
            <person name="Gleadow R.M."/>
            <person name="Kulakow P."/>
            <person name="Ferguson M.E."/>
            <person name="Rounsley S."/>
            <person name="Rokhsar D.S."/>
        </authorList>
    </citation>
    <scope>NUCLEOTIDE SEQUENCE [LARGE SCALE GENOMIC DNA]</scope>
    <source>
        <strain evidence="5">cv. AM560-2</strain>
    </source>
</reference>
<dbReference type="Gramene" id="Manes.05G077400.1.v8.1">
    <property type="protein sequence ID" value="Manes.05G077400.1.v8.1.CDS"/>
    <property type="gene ID" value="Manes.05G077400.v8.1"/>
</dbReference>
<accession>A0A2C9VWG5</accession>
<dbReference type="Pfam" id="PF20522">
    <property type="entry name" value="DUF6737"/>
    <property type="match status" value="1"/>
</dbReference>
<keyword evidence="1" id="KW-0812">Transmembrane</keyword>
<dbReference type="AlphaFoldDB" id="A0A2C9VWG5"/>
<sequence length="170" mass="19478">MGTLSFLFPLSLCCPLTPSHSSSRTHRQNRTSWPHISSNTLKFAGIRGRTVVFGGNSSEPNETQFLDENGVVDDMDGYLNYLSLEYDSVWDTKPSWCQPWTITLTGVSAIACSWLILRSVVVTSIVLLLICFWWYIFLYSYPKAYSDMIAERRKRVTNGVEDTYGWRKIK</sequence>
<dbReference type="OMA" id="DDMDGYM"/>
<keyword evidence="1" id="KW-1133">Transmembrane helix</keyword>
<keyword evidence="5" id="KW-1185">Reference proteome</keyword>
<feature type="signal peptide" evidence="2">
    <location>
        <begin position="1"/>
        <end position="21"/>
    </location>
</feature>
<protein>
    <recommendedName>
        <fullName evidence="3">DUF6737 domain-containing protein</fullName>
    </recommendedName>
</protein>
<keyword evidence="2" id="KW-0732">Signal</keyword>
<evidence type="ECO:0000256" key="1">
    <source>
        <dbReference type="SAM" id="Phobius"/>
    </source>
</evidence>
<dbReference type="STRING" id="3983.A0A2C9VWG5"/>
<comment type="caution">
    <text evidence="4">The sequence shown here is derived from an EMBL/GenBank/DDBJ whole genome shotgun (WGS) entry which is preliminary data.</text>
</comment>
<feature type="domain" description="DUF6737" evidence="3">
    <location>
        <begin position="88"/>
        <end position="144"/>
    </location>
</feature>
<feature type="chain" id="PRO_5013310972" description="DUF6737 domain-containing protein" evidence="2">
    <location>
        <begin position="22"/>
        <end position="170"/>
    </location>
</feature>
<dbReference type="EMBL" id="CM004391">
    <property type="protein sequence ID" value="OAY49715.1"/>
    <property type="molecule type" value="Genomic_DNA"/>
</dbReference>
<feature type="transmembrane region" description="Helical" evidence="1">
    <location>
        <begin position="114"/>
        <end position="138"/>
    </location>
</feature>
<evidence type="ECO:0000256" key="2">
    <source>
        <dbReference type="SAM" id="SignalP"/>
    </source>
</evidence>